<dbReference type="PANTHER" id="PTHR47997">
    <property type="entry name" value="MYB DOMAIN PROTEIN 55"/>
    <property type="match status" value="1"/>
</dbReference>
<dbReference type="AlphaFoldDB" id="A0A426XQW4"/>
<feature type="region of interest" description="Disordered" evidence="7">
    <location>
        <begin position="206"/>
        <end position="248"/>
    </location>
</feature>
<dbReference type="CDD" id="cd00167">
    <property type="entry name" value="SANT"/>
    <property type="match status" value="1"/>
</dbReference>
<feature type="compositionally biased region" description="Basic and acidic residues" evidence="7">
    <location>
        <begin position="58"/>
        <end position="67"/>
    </location>
</feature>
<feature type="region of interest" description="Disordered" evidence="7">
    <location>
        <begin position="27"/>
        <end position="67"/>
    </location>
</feature>
<dbReference type="Gene3D" id="1.10.10.60">
    <property type="entry name" value="Homeodomain-like"/>
    <property type="match status" value="1"/>
</dbReference>
<evidence type="ECO:0000256" key="3">
    <source>
        <dbReference type="ARBA" id="ARBA00023015"/>
    </source>
</evidence>
<evidence type="ECO:0000256" key="2">
    <source>
        <dbReference type="ARBA" id="ARBA00022737"/>
    </source>
</evidence>
<gene>
    <name evidence="10" type="ORF">B296_00056837</name>
</gene>
<evidence type="ECO:0000259" key="8">
    <source>
        <dbReference type="PROSITE" id="PS50090"/>
    </source>
</evidence>
<comment type="subcellular location">
    <subcellularLocation>
        <location evidence="1">Nucleus</location>
    </subcellularLocation>
</comment>
<reference evidence="10 11" key="1">
    <citation type="journal article" date="2014" name="Agronomy (Basel)">
        <title>A Draft Genome Sequence for Ensete ventricosum, the Drought-Tolerant Tree Against Hunger.</title>
        <authorList>
            <person name="Harrison J."/>
            <person name="Moore K.A."/>
            <person name="Paszkiewicz K."/>
            <person name="Jones T."/>
            <person name="Grant M."/>
            <person name="Ambacheew D."/>
            <person name="Muzemil S."/>
            <person name="Studholme D.J."/>
        </authorList>
    </citation>
    <scope>NUCLEOTIDE SEQUENCE [LARGE SCALE GENOMIC DNA]</scope>
</reference>
<feature type="domain" description="Myb-like" evidence="8">
    <location>
        <begin position="1"/>
        <end position="24"/>
    </location>
</feature>
<protein>
    <submittedName>
        <fullName evidence="10">Uncharacterized protein</fullName>
    </submittedName>
</protein>
<proteinExistence type="predicted"/>
<dbReference type="SUPFAM" id="SSF46689">
    <property type="entry name" value="Homeodomain-like"/>
    <property type="match status" value="1"/>
</dbReference>
<dbReference type="PROSITE" id="PS50090">
    <property type="entry name" value="MYB_LIKE"/>
    <property type="match status" value="1"/>
</dbReference>
<accession>A0A426XQW4</accession>
<evidence type="ECO:0000256" key="6">
    <source>
        <dbReference type="ARBA" id="ARBA00023242"/>
    </source>
</evidence>
<comment type="caution">
    <text evidence="10">The sequence shown here is derived from an EMBL/GenBank/DDBJ whole genome shotgun (WGS) entry which is preliminary data.</text>
</comment>
<dbReference type="EMBL" id="AMZH03018271">
    <property type="protein sequence ID" value="RRT41815.1"/>
    <property type="molecule type" value="Genomic_DNA"/>
</dbReference>
<feature type="domain" description="HTH myb-type" evidence="9">
    <location>
        <begin position="1"/>
        <end position="28"/>
    </location>
</feature>
<evidence type="ECO:0000313" key="10">
    <source>
        <dbReference type="EMBL" id="RRT41815.1"/>
    </source>
</evidence>
<keyword evidence="2" id="KW-0677">Repeat</keyword>
<dbReference type="Pfam" id="PF00249">
    <property type="entry name" value="Myb_DNA-binding"/>
    <property type="match status" value="1"/>
</dbReference>
<dbReference type="PROSITE" id="PS51294">
    <property type="entry name" value="HTH_MYB"/>
    <property type="match status" value="1"/>
</dbReference>
<evidence type="ECO:0000256" key="1">
    <source>
        <dbReference type="ARBA" id="ARBA00004123"/>
    </source>
</evidence>
<dbReference type="GO" id="GO:0005634">
    <property type="term" value="C:nucleus"/>
    <property type="evidence" value="ECO:0007669"/>
    <property type="project" value="UniProtKB-SubCell"/>
</dbReference>
<name>A0A426XQW4_ENSVE</name>
<evidence type="ECO:0000259" key="9">
    <source>
        <dbReference type="PROSITE" id="PS51294"/>
    </source>
</evidence>
<keyword evidence="5" id="KW-0804">Transcription</keyword>
<evidence type="ECO:0000256" key="4">
    <source>
        <dbReference type="ARBA" id="ARBA00023125"/>
    </source>
</evidence>
<keyword evidence="4" id="KW-0238">DNA-binding</keyword>
<sequence>WSKIASCLPGRTDNEIKNVWNTHLKKRLVSAEQKPAATNDPEEPPLTSSSSSPHHGGNKSDELQHDPCLHTRDSSVVEVIEIPIDPTMDMSSFFDDALSNITSSSASTQLSDALVVPDGDFWSMIEDNSACNEGNTGAWLEYLERELELELDLREAAPNDPESLMRDGVGMEEDPVSCYFQQEPPLHPMQTFFTSEMVCETNHERIDPSEALGFRSQRGRRSPRNQEVTSPEIGSAGGESVTPRPVRG</sequence>
<feature type="non-terminal residue" evidence="10">
    <location>
        <position position="1"/>
    </location>
</feature>
<dbReference type="InterPro" id="IPR009057">
    <property type="entry name" value="Homeodomain-like_sf"/>
</dbReference>
<dbReference type="PANTHER" id="PTHR47997:SF75">
    <property type="entry name" value="MYB DOMAIN PROTEIN 55"/>
    <property type="match status" value="1"/>
</dbReference>
<dbReference type="InterPro" id="IPR017930">
    <property type="entry name" value="Myb_dom"/>
</dbReference>
<keyword evidence="3" id="KW-0805">Transcription regulation</keyword>
<evidence type="ECO:0000256" key="7">
    <source>
        <dbReference type="SAM" id="MobiDB-lite"/>
    </source>
</evidence>
<dbReference type="InterPro" id="IPR051953">
    <property type="entry name" value="Plant_SW-associated_TFs"/>
</dbReference>
<evidence type="ECO:0000256" key="5">
    <source>
        <dbReference type="ARBA" id="ARBA00023163"/>
    </source>
</evidence>
<dbReference type="InterPro" id="IPR001005">
    <property type="entry name" value="SANT/Myb"/>
</dbReference>
<organism evidence="10 11">
    <name type="scientific">Ensete ventricosum</name>
    <name type="common">Abyssinian banana</name>
    <name type="synonym">Musa ensete</name>
    <dbReference type="NCBI Taxonomy" id="4639"/>
    <lineage>
        <taxon>Eukaryota</taxon>
        <taxon>Viridiplantae</taxon>
        <taxon>Streptophyta</taxon>
        <taxon>Embryophyta</taxon>
        <taxon>Tracheophyta</taxon>
        <taxon>Spermatophyta</taxon>
        <taxon>Magnoliopsida</taxon>
        <taxon>Liliopsida</taxon>
        <taxon>Zingiberales</taxon>
        <taxon>Musaceae</taxon>
        <taxon>Ensete</taxon>
    </lineage>
</organism>
<dbReference type="Proteomes" id="UP000287651">
    <property type="component" value="Unassembled WGS sequence"/>
</dbReference>
<keyword evidence="6" id="KW-0539">Nucleus</keyword>
<dbReference type="GO" id="GO:0003677">
    <property type="term" value="F:DNA binding"/>
    <property type="evidence" value="ECO:0007669"/>
    <property type="project" value="UniProtKB-KW"/>
</dbReference>
<evidence type="ECO:0000313" key="11">
    <source>
        <dbReference type="Proteomes" id="UP000287651"/>
    </source>
</evidence>